<accession>A0A411PDF3</accession>
<protein>
    <submittedName>
        <fullName evidence="1">5-carboxymethyl-2-hydroxymuconate Delta-isomerase</fullName>
    </submittedName>
</protein>
<gene>
    <name evidence="1" type="ORF">EXU30_01975</name>
</gene>
<dbReference type="SUPFAM" id="SSF55331">
    <property type="entry name" value="Tautomerase/MIF"/>
    <property type="match status" value="1"/>
</dbReference>
<sequence>MPHFIMDCSADVLNNHDEQHIIKQIHLVANQTGLFDEGDIKVRVNAYNTYLVGNKQESFIHIFAHIMQGRTIEQKADLSRQMVTMLTSLFPDTPNIAMNVSDFEKATYCNRAMV</sequence>
<evidence type="ECO:0000313" key="2">
    <source>
        <dbReference type="Proteomes" id="UP000291106"/>
    </source>
</evidence>
<name>A0A411PDF3_9GAMM</name>
<dbReference type="InterPro" id="IPR014347">
    <property type="entry name" value="Tautomerase/MIF_sf"/>
</dbReference>
<dbReference type="InterPro" id="IPR004220">
    <property type="entry name" value="5-COMe_2-OHmuconate_Isoase"/>
</dbReference>
<dbReference type="KEGG" id="smai:EXU30_01975"/>
<dbReference type="Gene3D" id="3.30.429.10">
    <property type="entry name" value="Macrophage Migration Inhibitory Factor"/>
    <property type="match status" value="1"/>
</dbReference>
<proteinExistence type="predicted"/>
<organism evidence="1 2">
    <name type="scientific">Shewanella maritima</name>
    <dbReference type="NCBI Taxonomy" id="2520507"/>
    <lineage>
        <taxon>Bacteria</taxon>
        <taxon>Pseudomonadati</taxon>
        <taxon>Pseudomonadota</taxon>
        <taxon>Gammaproteobacteria</taxon>
        <taxon>Alteromonadales</taxon>
        <taxon>Shewanellaceae</taxon>
        <taxon>Shewanella</taxon>
    </lineage>
</organism>
<dbReference type="AlphaFoldDB" id="A0A411PDF3"/>
<dbReference type="CDD" id="cd00580">
    <property type="entry name" value="CHMI"/>
    <property type="match status" value="1"/>
</dbReference>
<reference evidence="1 2" key="1">
    <citation type="submission" date="2019-02" db="EMBL/GenBank/DDBJ databases">
        <title>Shewanella sp. D4-2 isolated from Dokdo Island.</title>
        <authorList>
            <person name="Baek K."/>
        </authorList>
    </citation>
    <scope>NUCLEOTIDE SEQUENCE [LARGE SCALE GENOMIC DNA]</scope>
    <source>
        <strain evidence="1 2">D4-2</strain>
    </source>
</reference>
<dbReference type="OrthoDB" id="9814215at2"/>
<dbReference type="Proteomes" id="UP000291106">
    <property type="component" value="Chromosome"/>
</dbReference>
<dbReference type="Pfam" id="PF02962">
    <property type="entry name" value="CHMI"/>
    <property type="match status" value="1"/>
</dbReference>
<dbReference type="PANTHER" id="PTHR37950:SF1">
    <property type="entry name" value="4-HYDROXYPHENYLACETATE CATABOLISM PROTEIN"/>
    <property type="match status" value="1"/>
</dbReference>
<dbReference type="GO" id="GO:0008704">
    <property type="term" value="F:5-carboxymethyl-2-hydroxymuconate delta-isomerase activity"/>
    <property type="evidence" value="ECO:0007669"/>
    <property type="project" value="InterPro"/>
</dbReference>
<evidence type="ECO:0000313" key="1">
    <source>
        <dbReference type="EMBL" id="QBF81595.1"/>
    </source>
</evidence>
<keyword evidence="2" id="KW-1185">Reference proteome</keyword>
<keyword evidence="1" id="KW-0413">Isomerase</keyword>
<dbReference type="RefSeq" id="WP_130597569.1">
    <property type="nucleotide sequence ID" value="NZ_CP036200.1"/>
</dbReference>
<dbReference type="PANTHER" id="PTHR37950">
    <property type="entry name" value="4-HYDROXYPHENYLACETATE CATABOLISM PROTEIN"/>
    <property type="match status" value="1"/>
</dbReference>
<dbReference type="EMBL" id="CP036200">
    <property type="protein sequence ID" value="QBF81595.1"/>
    <property type="molecule type" value="Genomic_DNA"/>
</dbReference>